<sequence>MNDTCYGIFHTFTHSDTITNQDDKEIRATLSRIIIFWKKRMLDSDFNLFTSIDTDMEEDLPNVKTVSGFLEFLSLYNVIVLGSILWEEKHSKGNEMDQEVLELYKEAEDSAEVILKFLDDSMRIELVHLVDASTRQVVNQDNADPLPPGLTRIYQIRNRYLLHQVRSLYTALKRKGDKSRAVAFDKAILRDLDRFPPDIRKDLRSGIGKELENASYNWPGRYRTDRLQLAIVRTPAGGSPVITPDQSDDPYSDIRMVARCKAETGSPFQQSDPSSSGLRSLIDSKDGQACNQDPPPPPYSEQEDIGRRTVAEAAKEKGIAGDGHEGGDKTGVDVDGIESKSMASTGTREPSSRNKGGPGRGPRWFPRMKAAYYTYEQKVEWMKAQKKRAVEHSSESEGEIGEYEESEKSEREYRHHTSSPDVQMEDEQDRAASSFHVDSGVVDVTGAGAGGGPEVRDEASMDVDEADTGSAPHKRPRDAIHGAEDVAQKGTGKRRKLTVLDPPPRDLNFDPAKDPWFKNKQLPPMQGDWNAPARVILRRNAASSRRDDNIKILSGDLKAFVRPSDTESWLNDSDIIFASWALRYLYPAPNIAIFYPGIFDPTPRFTTYRNSRCEEFWAKDTWLIPYNIVGNHWAIAIVKAKTRQVLLFDSLAMVDDLNRWIPVSTRAAILCVNPQHTPSSQTIKSRSEQLINEAQADGKAVQFESLLSLSTWSYHQLKMTKTQSNGKDCGVWILWVISAVLRGFDYAELEEGSIDEFRGFCAKAIRIVPVAVDHSPVAHVERNCHDMPIPSLPATTSGEVNADYGFSGKSDLEATDQSRAGNTTALSAFNSPEGRLAVQPVTTDASSAFSTAPLPPPIAEATHPPAEPPQSSDPPAVAHFKPAPVPRHSLYLADPVLSAEPEAGSGQSSSQTWQEYFAKRDEQNLLIASKESPEAKRKRERQAEEDMRKVTLKNVYYWDERGEERFRVRCLLQKRDHGSYIDQYTGGRRKYDSFTRDWDLCTEFGDPDPRCATDSDFDE</sequence>
<feature type="compositionally biased region" description="Low complexity" evidence="4">
    <location>
        <begin position="437"/>
        <end position="446"/>
    </location>
</feature>
<evidence type="ECO:0000313" key="7">
    <source>
        <dbReference type="Proteomes" id="UP001465976"/>
    </source>
</evidence>
<feature type="compositionally biased region" description="Basic and acidic residues" evidence="4">
    <location>
        <begin position="503"/>
        <end position="517"/>
    </location>
</feature>
<name>A0ABR3EVV3_9AGAR</name>
<feature type="region of interest" description="Disordered" evidence="4">
    <location>
        <begin position="382"/>
        <end position="519"/>
    </location>
</feature>
<dbReference type="Gene3D" id="3.40.395.10">
    <property type="entry name" value="Adenoviral Proteinase, Chain A"/>
    <property type="match status" value="1"/>
</dbReference>
<keyword evidence="7" id="KW-1185">Reference proteome</keyword>
<feature type="compositionally biased region" description="Basic and acidic residues" evidence="4">
    <location>
        <begin position="931"/>
        <end position="945"/>
    </location>
</feature>
<keyword evidence="2" id="KW-0645">Protease</keyword>
<feature type="region of interest" description="Disordered" evidence="4">
    <location>
        <begin position="316"/>
        <end position="366"/>
    </location>
</feature>
<dbReference type="InterPro" id="IPR038765">
    <property type="entry name" value="Papain-like_cys_pep_sf"/>
</dbReference>
<organism evidence="6 7">
    <name type="scientific">Marasmius crinis-equi</name>
    <dbReference type="NCBI Taxonomy" id="585013"/>
    <lineage>
        <taxon>Eukaryota</taxon>
        <taxon>Fungi</taxon>
        <taxon>Dikarya</taxon>
        <taxon>Basidiomycota</taxon>
        <taxon>Agaricomycotina</taxon>
        <taxon>Agaricomycetes</taxon>
        <taxon>Agaricomycetidae</taxon>
        <taxon>Agaricales</taxon>
        <taxon>Marasmiineae</taxon>
        <taxon>Marasmiaceae</taxon>
        <taxon>Marasmius</taxon>
    </lineage>
</organism>
<evidence type="ECO:0000313" key="6">
    <source>
        <dbReference type="EMBL" id="KAL0567028.1"/>
    </source>
</evidence>
<evidence type="ECO:0000256" key="3">
    <source>
        <dbReference type="ARBA" id="ARBA00022801"/>
    </source>
</evidence>
<evidence type="ECO:0000256" key="2">
    <source>
        <dbReference type="ARBA" id="ARBA00022670"/>
    </source>
</evidence>
<feature type="compositionally biased region" description="Basic and acidic residues" evidence="4">
    <location>
        <begin position="406"/>
        <end position="415"/>
    </location>
</feature>
<evidence type="ECO:0000256" key="4">
    <source>
        <dbReference type="SAM" id="MobiDB-lite"/>
    </source>
</evidence>
<dbReference type="PROSITE" id="PS50600">
    <property type="entry name" value="ULP_PROTEASE"/>
    <property type="match status" value="1"/>
</dbReference>
<dbReference type="SUPFAM" id="SSF54001">
    <property type="entry name" value="Cysteine proteinases"/>
    <property type="match status" value="1"/>
</dbReference>
<evidence type="ECO:0000256" key="1">
    <source>
        <dbReference type="ARBA" id="ARBA00005234"/>
    </source>
</evidence>
<evidence type="ECO:0000259" key="5">
    <source>
        <dbReference type="PROSITE" id="PS50600"/>
    </source>
</evidence>
<protein>
    <recommendedName>
        <fullName evidence="5">Ubiquitin-like protease family profile domain-containing protein</fullName>
    </recommendedName>
</protein>
<feature type="compositionally biased region" description="Basic and acidic residues" evidence="4">
    <location>
        <begin position="316"/>
        <end position="332"/>
    </location>
</feature>
<feature type="region of interest" description="Disordered" evidence="4">
    <location>
        <begin position="843"/>
        <end position="878"/>
    </location>
</feature>
<feature type="region of interest" description="Disordered" evidence="4">
    <location>
        <begin position="925"/>
        <end position="945"/>
    </location>
</feature>
<feature type="compositionally biased region" description="Basic and acidic residues" evidence="4">
    <location>
        <begin position="477"/>
        <end position="487"/>
    </location>
</feature>
<comment type="caution">
    <text evidence="6">The sequence shown here is derived from an EMBL/GenBank/DDBJ whole genome shotgun (WGS) entry which is preliminary data.</text>
</comment>
<feature type="domain" description="Ubiquitin-like protease family profile" evidence="5">
    <location>
        <begin position="550"/>
        <end position="740"/>
    </location>
</feature>
<comment type="similarity">
    <text evidence="1">Belongs to the peptidase C48 family.</text>
</comment>
<reference evidence="6 7" key="1">
    <citation type="submission" date="2024-02" db="EMBL/GenBank/DDBJ databases">
        <title>A draft genome for the cacao thread blight pathogen Marasmius crinis-equi.</title>
        <authorList>
            <person name="Cohen S.P."/>
            <person name="Baruah I.K."/>
            <person name="Amoako-Attah I."/>
            <person name="Bukari Y."/>
            <person name="Meinhardt L.W."/>
            <person name="Bailey B.A."/>
        </authorList>
    </citation>
    <scope>NUCLEOTIDE SEQUENCE [LARGE SCALE GENOMIC DNA]</scope>
    <source>
        <strain evidence="6 7">GH-76</strain>
    </source>
</reference>
<feature type="region of interest" description="Disordered" evidence="4">
    <location>
        <begin position="263"/>
        <end position="304"/>
    </location>
</feature>
<accession>A0ABR3EVV3</accession>
<dbReference type="EMBL" id="JBAHYK010001697">
    <property type="protein sequence ID" value="KAL0567028.1"/>
    <property type="molecule type" value="Genomic_DNA"/>
</dbReference>
<dbReference type="Pfam" id="PF02902">
    <property type="entry name" value="Peptidase_C48"/>
    <property type="match status" value="1"/>
</dbReference>
<dbReference type="InterPro" id="IPR003653">
    <property type="entry name" value="Peptidase_C48_C"/>
</dbReference>
<proteinExistence type="inferred from homology"/>
<keyword evidence="3" id="KW-0378">Hydrolase</keyword>
<feature type="compositionally biased region" description="Polar residues" evidence="4">
    <location>
        <begin position="266"/>
        <end position="278"/>
    </location>
</feature>
<gene>
    <name evidence="6" type="ORF">V5O48_014965</name>
</gene>
<feature type="compositionally biased region" description="Acidic residues" evidence="4">
    <location>
        <begin position="396"/>
        <end position="405"/>
    </location>
</feature>
<dbReference type="Proteomes" id="UP001465976">
    <property type="component" value="Unassembled WGS sequence"/>
</dbReference>
<feature type="compositionally biased region" description="Basic and acidic residues" evidence="4">
    <location>
        <begin position="382"/>
        <end position="395"/>
    </location>
</feature>